<dbReference type="CDD" id="cd00018">
    <property type="entry name" value="AP2"/>
    <property type="match status" value="1"/>
</dbReference>
<dbReference type="GO" id="GO:0009873">
    <property type="term" value="P:ethylene-activated signaling pathway"/>
    <property type="evidence" value="ECO:0007669"/>
    <property type="project" value="UniProtKB-KW"/>
</dbReference>
<dbReference type="InterPro" id="IPR001471">
    <property type="entry name" value="AP2/ERF_dom"/>
</dbReference>
<evidence type="ECO:0000256" key="3">
    <source>
        <dbReference type="ARBA" id="ARBA00022821"/>
    </source>
</evidence>
<dbReference type="PANTHER" id="PTHR31657">
    <property type="entry name" value="ETHYLENE-RESPONSIVE TRANSCRIPTION FACTOR ERF061"/>
    <property type="match status" value="1"/>
</dbReference>
<evidence type="ECO:0000313" key="11">
    <source>
        <dbReference type="EMBL" id="KAK1436134.1"/>
    </source>
</evidence>
<dbReference type="InterPro" id="IPR051758">
    <property type="entry name" value="ERF/AP2-like"/>
</dbReference>
<dbReference type="PROSITE" id="PS51032">
    <property type="entry name" value="AP2_ERF"/>
    <property type="match status" value="1"/>
</dbReference>
<gene>
    <name evidence="11" type="ORF">QVD17_01910</name>
</gene>
<keyword evidence="8" id="KW-0539">Nucleus</keyword>
<feature type="domain" description="AP2/ERF" evidence="10">
    <location>
        <begin position="81"/>
        <end position="138"/>
    </location>
</feature>
<dbReference type="GO" id="GO:0006952">
    <property type="term" value="P:defense response"/>
    <property type="evidence" value="ECO:0007669"/>
    <property type="project" value="UniProtKB-KW"/>
</dbReference>
<organism evidence="11 12">
    <name type="scientific">Tagetes erecta</name>
    <name type="common">African marigold</name>
    <dbReference type="NCBI Taxonomy" id="13708"/>
    <lineage>
        <taxon>Eukaryota</taxon>
        <taxon>Viridiplantae</taxon>
        <taxon>Streptophyta</taxon>
        <taxon>Embryophyta</taxon>
        <taxon>Tracheophyta</taxon>
        <taxon>Spermatophyta</taxon>
        <taxon>Magnoliopsida</taxon>
        <taxon>eudicotyledons</taxon>
        <taxon>Gunneridae</taxon>
        <taxon>Pentapetalae</taxon>
        <taxon>asterids</taxon>
        <taxon>campanulids</taxon>
        <taxon>Asterales</taxon>
        <taxon>Asteraceae</taxon>
        <taxon>Asteroideae</taxon>
        <taxon>Heliantheae alliance</taxon>
        <taxon>Tageteae</taxon>
        <taxon>Tagetes</taxon>
    </lineage>
</organism>
<keyword evidence="4" id="KW-0805">Transcription regulation</keyword>
<keyword evidence="5" id="KW-0238">DNA-binding</keyword>
<dbReference type="SMART" id="SM00380">
    <property type="entry name" value="AP2"/>
    <property type="match status" value="1"/>
</dbReference>
<comment type="caution">
    <text evidence="11">The sequence shown here is derived from an EMBL/GenBank/DDBJ whole genome shotgun (WGS) entry which is preliminary data.</text>
</comment>
<dbReference type="InterPro" id="IPR016177">
    <property type="entry name" value="DNA-bd_dom_sf"/>
</dbReference>
<evidence type="ECO:0000256" key="6">
    <source>
        <dbReference type="ARBA" id="ARBA00023159"/>
    </source>
</evidence>
<protein>
    <recommendedName>
        <fullName evidence="10">AP2/ERF domain-containing protein</fullName>
    </recommendedName>
</protein>
<keyword evidence="12" id="KW-1185">Reference proteome</keyword>
<keyword evidence="7" id="KW-0804">Transcription</keyword>
<dbReference type="GO" id="GO:0005634">
    <property type="term" value="C:nucleus"/>
    <property type="evidence" value="ECO:0007669"/>
    <property type="project" value="UniProtKB-SubCell"/>
</dbReference>
<evidence type="ECO:0000256" key="4">
    <source>
        <dbReference type="ARBA" id="ARBA00023015"/>
    </source>
</evidence>
<accession>A0AAD8L8D1</accession>
<dbReference type="InterPro" id="IPR036955">
    <property type="entry name" value="AP2/ERF_dom_sf"/>
</dbReference>
<dbReference type="GO" id="GO:0000976">
    <property type="term" value="F:transcription cis-regulatory region binding"/>
    <property type="evidence" value="ECO:0007669"/>
    <property type="project" value="UniProtKB-ARBA"/>
</dbReference>
<keyword evidence="2" id="KW-0936">Ethylene signaling pathway</keyword>
<keyword evidence="3" id="KW-0611">Plant defense</keyword>
<dbReference type="AlphaFoldDB" id="A0AAD8L8D1"/>
<evidence type="ECO:0000256" key="5">
    <source>
        <dbReference type="ARBA" id="ARBA00023125"/>
    </source>
</evidence>
<dbReference type="PANTHER" id="PTHR31657:SF52">
    <property type="entry name" value="DNA-BINDING DOMAIN-CONTAINING PROTEIN-RELATED"/>
    <property type="match status" value="1"/>
</dbReference>
<evidence type="ECO:0000256" key="1">
    <source>
        <dbReference type="ARBA" id="ARBA00004123"/>
    </source>
</evidence>
<dbReference type="PRINTS" id="PR00367">
    <property type="entry name" value="ETHRSPELEMNT"/>
</dbReference>
<comment type="similarity">
    <text evidence="9">Belongs to the AP2/ERF transcription factor family. ERF subfamily.</text>
</comment>
<evidence type="ECO:0000256" key="7">
    <source>
        <dbReference type="ARBA" id="ARBA00023163"/>
    </source>
</evidence>
<dbReference type="Gene3D" id="3.30.730.10">
    <property type="entry name" value="AP2/ERF domain"/>
    <property type="match status" value="1"/>
</dbReference>
<evidence type="ECO:0000313" key="12">
    <source>
        <dbReference type="Proteomes" id="UP001229421"/>
    </source>
</evidence>
<proteinExistence type="inferred from homology"/>
<evidence type="ECO:0000256" key="9">
    <source>
        <dbReference type="ARBA" id="ARBA00024343"/>
    </source>
</evidence>
<dbReference type="FunFam" id="3.30.730.10:FF:000001">
    <property type="entry name" value="Ethylene-responsive transcription factor 2"/>
    <property type="match status" value="1"/>
</dbReference>
<dbReference type="Proteomes" id="UP001229421">
    <property type="component" value="Unassembled WGS sequence"/>
</dbReference>
<evidence type="ECO:0000256" key="8">
    <source>
        <dbReference type="ARBA" id="ARBA00023242"/>
    </source>
</evidence>
<name>A0AAD8L8D1_TARER</name>
<reference evidence="11" key="1">
    <citation type="journal article" date="2023" name="bioRxiv">
        <title>Improved chromosome-level genome assembly for marigold (Tagetes erecta).</title>
        <authorList>
            <person name="Jiang F."/>
            <person name="Yuan L."/>
            <person name="Wang S."/>
            <person name="Wang H."/>
            <person name="Xu D."/>
            <person name="Wang A."/>
            <person name="Fan W."/>
        </authorList>
    </citation>
    <scope>NUCLEOTIDE SEQUENCE</scope>
    <source>
        <strain evidence="11">WSJ</strain>
        <tissue evidence="11">Leaf</tissue>
    </source>
</reference>
<dbReference type="SUPFAM" id="SSF54171">
    <property type="entry name" value="DNA-binding domain"/>
    <property type="match status" value="1"/>
</dbReference>
<dbReference type="EMBL" id="JAUHHV010000001">
    <property type="protein sequence ID" value="KAK1436134.1"/>
    <property type="molecule type" value="Genomic_DNA"/>
</dbReference>
<sequence>MQEETINPSIFHPINDSTGSSLSNIINNQTTFDSIFSNTSPSSSSTTLAAGSSIYLKHRDLILKSTTKFSQQSSNLYKKKLYRGVRQRQWGKWVAEIRLPRNRMRVWLGTYESPEMAAYAYDRAACRLRGEYARLNFPNVKGLMEMGLLGDERKLNALRVAVDAKVEMICQKVKKRVESDGVTVAGSLTTAASGGGESCSGGDTVSSSVCCFSGEVEMSGWSPEGLVAYDMDLIWEVLAC</sequence>
<keyword evidence="6" id="KW-0010">Activator</keyword>
<comment type="subcellular location">
    <subcellularLocation>
        <location evidence="1">Nucleus</location>
    </subcellularLocation>
</comment>
<dbReference type="GO" id="GO:0003700">
    <property type="term" value="F:DNA-binding transcription factor activity"/>
    <property type="evidence" value="ECO:0007669"/>
    <property type="project" value="InterPro"/>
</dbReference>
<evidence type="ECO:0000259" key="10">
    <source>
        <dbReference type="PROSITE" id="PS51032"/>
    </source>
</evidence>
<dbReference type="Pfam" id="PF00847">
    <property type="entry name" value="AP2"/>
    <property type="match status" value="1"/>
</dbReference>
<evidence type="ECO:0000256" key="2">
    <source>
        <dbReference type="ARBA" id="ARBA00022745"/>
    </source>
</evidence>